<reference evidence="1" key="1">
    <citation type="submission" date="2021-06" db="EMBL/GenBank/DDBJ databases">
        <authorList>
            <person name="Kallberg Y."/>
            <person name="Tangrot J."/>
            <person name="Rosling A."/>
        </authorList>
    </citation>
    <scope>NUCLEOTIDE SEQUENCE</scope>
    <source>
        <strain evidence="1">28 12/20/2015</strain>
    </source>
</reference>
<keyword evidence="2" id="KW-1185">Reference proteome</keyword>
<dbReference type="EMBL" id="CAJVPW010007076">
    <property type="protein sequence ID" value="CAG8576736.1"/>
    <property type="molecule type" value="Genomic_DNA"/>
</dbReference>
<evidence type="ECO:0000313" key="1">
    <source>
        <dbReference type="EMBL" id="CAG8576736.1"/>
    </source>
</evidence>
<accession>A0ACA9MAY2</accession>
<protein>
    <submittedName>
        <fullName evidence="1">17530_t:CDS:1</fullName>
    </submittedName>
</protein>
<evidence type="ECO:0000313" key="2">
    <source>
        <dbReference type="Proteomes" id="UP000789366"/>
    </source>
</evidence>
<gene>
    <name evidence="1" type="ORF">SPELUC_LOCUS6204</name>
</gene>
<comment type="caution">
    <text evidence="1">The sequence shown here is derived from an EMBL/GenBank/DDBJ whole genome shotgun (WGS) entry which is preliminary data.</text>
</comment>
<sequence length="213" mass="24990">MSTRQIEKSSSDPAEELENVDDFMSKASSFEVTLGKFQETVAKYKFMEFNYMNRKKGLETRIPEIKKTLTVVEFLISMQDSDESIETTFELNDTLWAAAKVKSTKTVYLWLGANVMLEYELQEAKELLETKLSTAQSTLDFVIEDLEFMREQITTMEVSILLYIKISDKKYYIAFAVLLFLNSRFFFTDIARVYNWDVKRRRHSKTDQSEEKS</sequence>
<dbReference type="Proteomes" id="UP000789366">
    <property type="component" value="Unassembled WGS sequence"/>
</dbReference>
<name>A0ACA9MAY2_9GLOM</name>
<organism evidence="1 2">
    <name type="scientific">Cetraspora pellucida</name>
    <dbReference type="NCBI Taxonomy" id="1433469"/>
    <lineage>
        <taxon>Eukaryota</taxon>
        <taxon>Fungi</taxon>
        <taxon>Fungi incertae sedis</taxon>
        <taxon>Mucoromycota</taxon>
        <taxon>Glomeromycotina</taxon>
        <taxon>Glomeromycetes</taxon>
        <taxon>Diversisporales</taxon>
        <taxon>Gigasporaceae</taxon>
        <taxon>Cetraspora</taxon>
    </lineage>
</organism>
<proteinExistence type="predicted"/>